<dbReference type="Pfam" id="PF08863">
    <property type="entry name" value="YolD"/>
    <property type="match status" value="1"/>
</dbReference>
<evidence type="ECO:0000313" key="1">
    <source>
        <dbReference type="EMBL" id="SFA74783.1"/>
    </source>
</evidence>
<protein>
    <submittedName>
        <fullName evidence="1">YolD-like protein</fullName>
    </submittedName>
</protein>
<dbReference type="InterPro" id="IPR014962">
    <property type="entry name" value="YolD"/>
</dbReference>
<accession>A0A1I0VFH8</accession>
<dbReference type="AlphaFoldDB" id="A0A1I0VFH8"/>
<organism evidence="1 2">
    <name type="scientific">Lentibacillus halodurans</name>
    <dbReference type="NCBI Taxonomy" id="237679"/>
    <lineage>
        <taxon>Bacteria</taxon>
        <taxon>Bacillati</taxon>
        <taxon>Bacillota</taxon>
        <taxon>Bacilli</taxon>
        <taxon>Bacillales</taxon>
        <taxon>Bacillaceae</taxon>
        <taxon>Lentibacillus</taxon>
    </lineage>
</organism>
<sequence length="109" mass="12538">MPRDRGSIKWSSLMLPEHVELLKEMWQHDGKTLKPTVDEQQTALLDDQLLEAFELQSPVCLRIYENGGITERTGMIKKLDSQTNSILLKISDQSNKRIAFHDILSLTFI</sequence>
<proteinExistence type="predicted"/>
<name>A0A1I0VFH8_9BACI</name>
<dbReference type="Proteomes" id="UP000198642">
    <property type="component" value="Unassembled WGS sequence"/>
</dbReference>
<dbReference type="RefSeq" id="WP_090232695.1">
    <property type="nucleotide sequence ID" value="NZ_FOJW01000001.1"/>
</dbReference>
<dbReference type="PANTHER" id="PTHR40051">
    <property type="entry name" value="IG HYPOTHETICAL 15966"/>
    <property type="match status" value="1"/>
</dbReference>
<gene>
    <name evidence="1" type="ORF">SAMN04488072_101371</name>
</gene>
<dbReference type="PANTHER" id="PTHR40051:SF1">
    <property type="entry name" value="YOLD-LIKE FAMILY PROTEIN"/>
    <property type="match status" value="1"/>
</dbReference>
<evidence type="ECO:0000313" key="2">
    <source>
        <dbReference type="Proteomes" id="UP000198642"/>
    </source>
</evidence>
<dbReference type="EMBL" id="FOJW01000001">
    <property type="protein sequence ID" value="SFA74783.1"/>
    <property type="molecule type" value="Genomic_DNA"/>
</dbReference>
<dbReference type="STRING" id="237679.SAMN04488072_101371"/>
<reference evidence="1 2" key="1">
    <citation type="submission" date="2016-10" db="EMBL/GenBank/DDBJ databases">
        <authorList>
            <person name="de Groot N.N."/>
        </authorList>
    </citation>
    <scope>NUCLEOTIDE SEQUENCE [LARGE SCALE GENOMIC DNA]</scope>
    <source>
        <strain evidence="1 2">CGMCC 1.3702</strain>
    </source>
</reference>
<keyword evidence="2" id="KW-1185">Reference proteome</keyword>